<feature type="compositionally biased region" description="Basic and acidic residues" evidence="1">
    <location>
        <begin position="120"/>
        <end position="131"/>
    </location>
</feature>
<evidence type="ECO:0000256" key="1">
    <source>
        <dbReference type="SAM" id="MobiDB-lite"/>
    </source>
</evidence>
<sequence length="131" mass="13715">MKGIVQDFEPTTPRKVPRQGLQRSALAGRHGVVSAASLPQLEGLQRPQSRQSGPSSSAPAVLSRGCPSDSTASWEGKVRAEAAAAISSGWARPAAARPARSAALQRQASVEEPVNVQRRPTAETHDVRCGG</sequence>
<accession>A0A8H4PK19</accession>
<feature type="region of interest" description="Disordered" evidence="1">
    <location>
        <begin position="88"/>
        <end position="131"/>
    </location>
</feature>
<protein>
    <submittedName>
        <fullName evidence="2">Uncharacterized protein</fullName>
    </submittedName>
</protein>
<evidence type="ECO:0000313" key="2">
    <source>
        <dbReference type="EMBL" id="KAF4466622.1"/>
    </source>
</evidence>
<feature type="region of interest" description="Disordered" evidence="1">
    <location>
        <begin position="1"/>
        <end position="20"/>
    </location>
</feature>
<feature type="region of interest" description="Disordered" evidence="1">
    <location>
        <begin position="37"/>
        <end position="74"/>
    </location>
</feature>
<dbReference type="Proteomes" id="UP000554235">
    <property type="component" value="Unassembled WGS sequence"/>
</dbReference>
<organism evidence="2 3">
    <name type="scientific">Fusarium albosuccineum</name>
    <dbReference type="NCBI Taxonomy" id="1237068"/>
    <lineage>
        <taxon>Eukaryota</taxon>
        <taxon>Fungi</taxon>
        <taxon>Dikarya</taxon>
        <taxon>Ascomycota</taxon>
        <taxon>Pezizomycotina</taxon>
        <taxon>Sordariomycetes</taxon>
        <taxon>Hypocreomycetidae</taxon>
        <taxon>Hypocreales</taxon>
        <taxon>Nectriaceae</taxon>
        <taxon>Fusarium</taxon>
        <taxon>Fusarium decemcellulare species complex</taxon>
    </lineage>
</organism>
<evidence type="ECO:0000313" key="3">
    <source>
        <dbReference type="Proteomes" id="UP000554235"/>
    </source>
</evidence>
<comment type="caution">
    <text evidence="2">The sequence shown here is derived from an EMBL/GenBank/DDBJ whole genome shotgun (WGS) entry which is preliminary data.</text>
</comment>
<proteinExistence type="predicted"/>
<reference evidence="2 3" key="1">
    <citation type="submission" date="2020-01" db="EMBL/GenBank/DDBJ databases">
        <title>Identification and distribution of gene clusters putatively required for synthesis of sphingolipid metabolism inhibitors in phylogenetically diverse species of the filamentous fungus Fusarium.</title>
        <authorList>
            <person name="Kim H.-S."/>
            <person name="Busman M."/>
            <person name="Brown D.W."/>
            <person name="Divon H."/>
            <person name="Uhlig S."/>
            <person name="Proctor R.H."/>
        </authorList>
    </citation>
    <scope>NUCLEOTIDE SEQUENCE [LARGE SCALE GENOMIC DNA]</scope>
    <source>
        <strain evidence="2 3">NRRL 20459</strain>
    </source>
</reference>
<feature type="compositionally biased region" description="Low complexity" evidence="1">
    <location>
        <begin position="45"/>
        <end position="60"/>
    </location>
</feature>
<name>A0A8H4PK19_9HYPO</name>
<dbReference type="EMBL" id="JAADYS010000851">
    <property type="protein sequence ID" value="KAF4466622.1"/>
    <property type="molecule type" value="Genomic_DNA"/>
</dbReference>
<gene>
    <name evidence="2" type="ORF">FALBO_6519</name>
</gene>
<keyword evidence="3" id="KW-1185">Reference proteome</keyword>
<dbReference type="AlphaFoldDB" id="A0A8H4PK19"/>
<feature type="compositionally biased region" description="Low complexity" evidence="1">
    <location>
        <begin position="88"/>
        <end position="108"/>
    </location>
</feature>